<keyword evidence="4 11" id="KW-0808">Transferase</keyword>
<keyword evidence="5 12" id="KW-0812">Transmembrane</keyword>
<dbReference type="EMBL" id="JALJOR010000014">
    <property type="protein sequence ID" value="KAK9806079.1"/>
    <property type="molecule type" value="Genomic_DNA"/>
</dbReference>
<dbReference type="InterPro" id="IPR000462">
    <property type="entry name" value="CDP-OH_P_trans"/>
</dbReference>
<protein>
    <recommendedName>
        <fullName evidence="15">CDP-diacylglycerol--glycerol-3-phosphate 3-phosphatidyltransferase</fullName>
    </recommendedName>
</protein>
<dbReference type="InterPro" id="IPR048254">
    <property type="entry name" value="CDP_ALCOHOL_P_TRANSF_CS"/>
</dbReference>
<evidence type="ECO:0008006" key="15">
    <source>
        <dbReference type="Google" id="ProtNLM"/>
    </source>
</evidence>
<dbReference type="PANTHER" id="PTHR14269">
    <property type="entry name" value="CDP-DIACYLGLYCEROL--GLYCEROL-3-PHOSPHATE 3-PHOSPHATIDYLTRANSFERASE-RELATED"/>
    <property type="match status" value="1"/>
</dbReference>
<comment type="similarity">
    <text evidence="2 11">Belongs to the CDP-alcohol phosphatidyltransferase class-I family.</text>
</comment>
<keyword evidence="7" id="KW-0443">Lipid metabolism</keyword>
<dbReference type="GO" id="GO:0008444">
    <property type="term" value="F:CDP-diacylglycerol-glycerol-3-phosphate 3-phosphatidyltransferase activity"/>
    <property type="evidence" value="ECO:0007669"/>
    <property type="project" value="InterPro"/>
</dbReference>
<evidence type="ECO:0000256" key="2">
    <source>
        <dbReference type="ARBA" id="ARBA00010441"/>
    </source>
</evidence>
<evidence type="ECO:0000256" key="11">
    <source>
        <dbReference type="RuleBase" id="RU003750"/>
    </source>
</evidence>
<dbReference type="Gene3D" id="1.20.120.1760">
    <property type="match status" value="1"/>
</dbReference>
<dbReference type="AlphaFoldDB" id="A0AAW1P8S3"/>
<dbReference type="PANTHER" id="PTHR14269:SF62">
    <property type="entry name" value="CDP-DIACYLGLYCEROL--GLYCEROL-3-PHOSPHATE 3-PHOSPHATIDYLTRANSFERASE 1, CHLOROPLASTIC"/>
    <property type="match status" value="1"/>
</dbReference>
<dbReference type="Proteomes" id="UP001489004">
    <property type="component" value="Unassembled WGS sequence"/>
</dbReference>
<keyword evidence="6 12" id="KW-1133">Transmembrane helix</keyword>
<dbReference type="InterPro" id="IPR043130">
    <property type="entry name" value="CDP-OH_PTrfase_TM_dom"/>
</dbReference>
<keyword evidence="14" id="KW-1185">Reference proteome</keyword>
<evidence type="ECO:0000256" key="5">
    <source>
        <dbReference type="ARBA" id="ARBA00022692"/>
    </source>
</evidence>
<feature type="transmembrane region" description="Helical" evidence="12">
    <location>
        <begin position="86"/>
        <end position="103"/>
    </location>
</feature>
<comment type="caution">
    <text evidence="13">The sequence shown here is derived from an EMBL/GenBank/DDBJ whole genome shotgun (WGS) entry which is preliminary data.</text>
</comment>
<proteinExistence type="inferred from homology"/>
<evidence type="ECO:0000256" key="12">
    <source>
        <dbReference type="SAM" id="Phobius"/>
    </source>
</evidence>
<comment type="subcellular location">
    <subcellularLocation>
        <location evidence="1">Membrane</location>
        <topology evidence="1">Multi-pass membrane protein</topology>
    </subcellularLocation>
</comment>
<reference evidence="13 14" key="1">
    <citation type="journal article" date="2024" name="Nat. Commun.">
        <title>Phylogenomics reveals the evolutionary origins of lichenization in chlorophyte algae.</title>
        <authorList>
            <person name="Puginier C."/>
            <person name="Libourel C."/>
            <person name="Otte J."/>
            <person name="Skaloud P."/>
            <person name="Haon M."/>
            <person name="Grisel S."/>
            <person name="Petersen M."/>
            <person name="Berrin J.G."/>
            <person name="Delaux P.M."/>
            <person name="Dal Grande F."/>
            <person name="Keller J."/>
        </authorList>
    </citation>
    <scope>NUCLEOTIDE SEQUENCE [LARGE SCALE GENOMIC DNA]</scope>
    <source>
        <strain evidence="13 14">SAG 2043</strain>
    </source>
</reference>
<dbReference type="InterPro" id="IPR004570">
    <property type="entry name" value="Phosphatidylglycerol_P_synth"/>
</dbReference>
<evidence type="ECO:0000256" key="3">
    <source>
        <dbReference type="ARBA" id="ARBA00022516"/>
    </source>
</evidence>
<evidence type="ECO:0000313" key="14">
    <source>
        <dbReference type="Proteomes" id="UP001489004"/>
    </source>
</evidence>
<dbReference type="GO" id="GO:0046474">
    <property type="term" value="P:glycerophospholipid biosynthetic process"/>
    <property type="evidence" value="ECO:0007669"/>
    <property type="project" value="TreeGrafter"/>
</dbReference>
<dbReference type="PROSITE" id="PS00379">
    <property type="entry name" value="CDP_ALCOHOL_P_TRANSF"/>
    <property type="match status" value="1"/>
</dbReference>
<organism evidence="13 14">
    <name type="scientific">[Myrmecia] bisecta</name>
    <dbReference type="NCBI Taxonomy" id="41462"/>
    <lineage>
        <taxon>Eukaryota</taxon>
        <taxon>Viridiplantae</taxon>
        <taxon>Chlorophyta</taxon>
        <taxon>core chlorophytes</taxon>
        <taxon>Trebouxiophyceae</taxon>
        <taxon>Trebouxiales</taxon>
        <taxon>Trebouxiaceae</taxon>
        <taxon>Myrmecia</taxon>
    </lineage>
</organism>
<dbReference type="GO" id="GO:0016020">
    <property type="term" value="C:membrane"/>
    <property type="evidence" value="ECO:0007669"/>
    <property type="project" value="UniProtKB-SubCell"/>
</dbReference>
<name>A0AAW1P8S3_9CHLO</name>
<dbReference type="Pfam" id="PF01066">
    <property type="entry name" value="CDP-OH_P_transf"/>
    <property type="match status" value="1"/>
</dbReference>
<keyword evidence="9" id="KW-0594">Phospholipid biosynthesis</keyword>
<evidence type="ECO:0000256" key="9">
    <source>
        <dbReference type="ARBA" id="ARBA00023209"/>
    </source>
</evidence>
<feature type="transmembrane region" description="Helical" evidence="12">
    <location>
        <begin position="57"/>
        <end position="80"/>
    </location>
</feature>
<evidence type="ECO:0000313" key="13">
    <source>
        <dbReference type="EMBL" id="KAK9806079.1"/>
    </source>
</evidence>
<evidence type="ECO:0000256" key="6">
    <source>
        <dbReference type="ARBA" id="ARBA00022989"/>
    </source>
</evidence>
<keyword evidence="3" id="KW-0444">Lipid biosynthesis</keyword>
<feature type="transmembrane region" description="Helical" evidence="12">
    <location>
        <begin position="228"/>
        <end position="249"/>
    </location>
</feature>
<dbReference type="InterPro" id="IPR050324">
    <property type="entry name" value="CDP-alcohol_PTase-I"/>
</dbReference>
<sequence>MSGRGITRSPSGEIQRVPLLFTAPEQESLDSPIDRRSDYYRQQARQKKRVIQQPQPLMTLPNILTFFRIVLIPVLCVLWFQPHQLAPIACAVVFITAAVTDWADGYLARKLKITSAFGAFLDPVADKIMVSTALILLAATPPEPLSHKDMAAPVVIIIGREITMSALREWAALSGSGAHKAVKVNSLGKWKTALQMVGMSAMMTFRRAEYLLGNHDEMVRLIQLGTRMSLVIIWAGTFLAVWSLSNYMANVWAYFRYPDGLPEGHPAATKPPLPVPPKKTP</sequence>
<keyword evidence="10" id="KW-1208">Phospholipid metabolism</keyword>
<evidence type="ECO:0000256" key="4">
    <source>
        <dbReference type="ARBA" id="ARBA00022679"/>
    </source>
</evidence>
<evidence type="ECO:0000256" key="10">
    <source>
        <dbReference type="ARBA" id="ARBA00023264"/>
    </source>
</evidence>
<evidence type="ECO:0000256" key="8">
    <source>
        <dbReference type="ARBA" id="ARBA00023136"/>
    </source>
</evidence>
<accession>A0AAW1P8S3</accession>
<dbReference type="NCBIfam" id="TIGR00560">
    <property type="entry name" value="pgsA"/>
    <property type="match status" value="1"/>
</dbReference>
<gene>
    <name evidence="13" type="ORF">WJX72_000337</name>
</gene>
<evidence type="ECO:0000256" key="1">
    <source>
        <dbReference type="ARBA" id="ARBA00004141"/>
    </source>
</evidence>
<keyword evidence="8 12" id="KW-0472">Membrane</keyword>
<evidence type="ECO:0000256" key="7">
    <source>
        <dbReference type="ARBA" id="ARBA00023098"/>
    </source>
</evidence>